<protein>
    <submittedName>
        <fullName evidence="1">Uncharacterized protein</fullName>
    </submittedName>
</protein>
<gene>
    <name evidence="1" type="ORF">EVAR_4752_1</name>
</gene>
<proteinExistence type="predicted"/>
<sequence length="128" mass="13285">MILSAEVAQPGRGRRGRSAHRYQLFLELLTLTVHKSANVGGGGGGSSPAPSNWTKLKALIKSGARSRALSLRSACNKESVSRAWAHVTAVSGPNGAALAVSTGTWRTEREVGISDCARPGILIVAPAI</sequence>
<dbReference type="AlphaFoldDB" id="A0A4C1T1E9"/>
<accession>A0A4C1T1E9</accession>
<comment type="caution">
    <text evidence="1">The sequence shown here is derived from an EMBL/GenBank/DDBJ whole genome shotgun (WGS) entry which is preliminary data.</text>
</comment>
<dbReference type="EMBL" id="BGZK01000026">
    <property type="protein sequence ID" value="GBP07370.1"/>
    <property type="molecule type" value="Genomic_DNA"/>
</dbReference>
<name>A0A4C1T1E9_EUMVA</name>
<keyword evidence="2" id="KW-1185">Reference proteome</keyword>
<evidence type="ECO:0000313" key="2">
    <source>
        <dbReference type="Proteomes" id="UP000299102"/>
    </source>
</evidence>
<dbReference type="Proteomes" id="UP000299102">
    <property type="component" value="Unassembled WGS sequence"/>
</dbReference>
<evidence type="ECO:0000313" key="1">
    <source>
        <dbReference type="EMBL" id="GBP07370.1"/>
    </source>
</evidence>
<organism evidence="1 2">
    <name type="scientific">Eumeta variegata</name>
    <name type="common">Bagworm moth</name>
    <name type="synonym">Eumeta japonica</name>
    <dbReference type="NCBI Taxonomy" id="151549"/>
    <lineage>
        <taxon>Eukaryota</taxon>
        <taxon>Metazoa</taxon>
        <taxon>Ecdysozoa</taxon>
        <taxon>Arthropoda</taxon>
        <taxon>Hexapoda</taxon>
        <taxon>Insecta</taxon>
        <taxon>Pterygota</taxon>
        <taxon>Neoptera</taxon>
        <taxon>Endopterygota</taxon>
        <taxon>Lepidoptera</taxon>
        <taxon>Glossata</taxon>
        <taxon>Ditrysia</taxon>
        <taxon>Tineoidea</taxon>
        <taxon>Psychidae</taxon>
        <taxon>Oiketicinae</taxon>
        <taxon>Eumeta</taxon>
    </lineage>
</organism>
<reference evidence="1 2" key="1">
    <citation type="journal article" date="2019" name="Commun. Biol.">
        <title>The bagworm genome reveals a unique fibroin gene that provides high tensile strength.</title>
        <authorList>
            <person name="Kono N."/>
            <person name="Nakamura H."/>
            <person name="Ohtoshi R."/>
            <person name="Tomita M."/>
            <person name="Numata K."/>
            <person name="Arakawa K."/>
        </authorList>
    </citation>
    <scope>NUCLEOTIDE SEQUENCE [LARGE SCALE GENOMIC DNA]</scope>
</reference>